<evidence type="ECO:0000313" key="2">
    <source>
        <dbReference type="Proteomes" id="UP000286510"/>
    </source>
</evidence>
<accession>A0A3R7CU71</accession>
<sequence>RIRAQLGLPTSSDDYDKTDMDKFMVGTKRTMNQFIEFSGINPLAPHQGTSTDQFVNCGDLTYVPVSE</sequence>
<gene>
    <name evidence="1" type="ORF">DYB26_005840</name>
</gene>
<evidence type="ECO:0000313" key="1">
    <source>
        <dbReference type="EMBL" id="RHZ39580.1"/>
    </source>
</evidence>
<dbReference type="EMBL" id="QUTF01007480">
    <property type="protein sequence ID" value="RHZ39580.1"/>
    <property type="molecule type" value="Genomic_DNA"/>
</dbReference>
<dbReference type="AlphaFoldDB" id="A0A3R7CU71"/>
<dbReference type="VEuPathDB" id="FungiDB:H257_09654"/>
<dbReference type="Proteomes" id="UP000286510">
    <property type="component" value="Unassembled WGS sequence"/>
</dbReference>
<proteinExistence type="predicted"/>
<reference evidence="1 2" key="1">
    <citation type="submission" date="2018-08" db="EMBL/GenBank/DDBJ databases">
        <title>Aphanomyces genome sequencing and annotation.</title>
        <authorList>
            <person name="Minardi D."/>
            <person name="Oidtmann B."/>
            <person name="Van Der Giezen M."/>
            <person name="Studholme D.J."/>
        </authorList>
    </citation>
    <scope>NUCLEOTIDE SEQUENCE [LARGE SCALE GENOMIC DNA]</scope>
    <source>
        <strain evidence="1 2">FDL457</strain>
    </source>
</reference>
<name>A0A3R7CU71_APHAT</name>
<protein>
    <submittedName>
        <fullName evidence="1">Uncharacterized protein</fullName>
    </submittedName>
</protein>
<organism evidence="1 2">
    <name type="scientific">Aphanomyces astaci</name>
    <name type="common">Crayfish plague agent</name>
    <dbReference type="NCBI Taxonomy" id="112090"/>
    <lineage>
        <taxon>Eukaryota</taxon>
        <taxon>Sar</taxon>
        <taxon>Stramenopiles</taxon>
        <taxon>Oomycota</taxon>
        <taxon>Saprolegniomycetes</taxon>
        <taxon>Saprolegniales</taxon>
        <taxon>Verrucalvaceae</taxon>
        <taxon>Aphanomyces</taxon>
    </lineage>
</organism>
<feature type="non-terminal residue" evidence="1">
    <location>
        <position position="1"/>
    </location>
</feature>
<comment type="caution">
    <text evidence="1">The sequence shown here is derived from an EMBL/GenBank/DDBJ whole genome shotgun (WGS) entry which is preliminary data.</text>
</comment>